<dbReference type="OrthoDB" id="438641at2759"/>
<dbReference type="Proteomes" id="UP000198287">
    <property type="component" value="Unassembled WGS sequence"/>
</dbReference>
<comment type="caution">
    <text evidence="2">The sequence shown here is derived from an EMBL/GenBank/DDBJ whole genome shotgun (WGS) entry which is preliminary data.</text>
</comment>
<dbReference type="STRING" id="158441.A0A226EDP0"/>
<name>A0A226EDP0_FOLCA</name>
<dbReference type="PANTHER" id="PTHR47643:SF2">
    <property type="entry name" value="TPR DOMAIN PROTEIN (AFU_ORTHOLOGUE AFUA_5G12710)"/>
    <property type="match status" value="1"/>
</dbReference>
<reference evidence="2 3" key="1">
    <citation type="submission" date="2015-12" db="EMBL/GenBank/DDBJ databases">
        <title>The genome of Folsomia candida.</title>
        <authorList>
            <person name="Faddeeva A."/>
            <person name="Derks M.F."/>
            <person name="Anvar Y."/>
            <person name="Smit S."/>
            <person name="Van Straalen N."/>
            <person name="Roelofs D."/>
        </authorList>
    </citation>
    <scope>NUCLEOTIDE SEQUENCE [LARGE SCALE GENOMIC DNA]</scope>
    <source>
        <strain evidence="2 3">VU population</strain>
        <tissue evidence="2">Whole body</tissue>
    </source>
</reference>
<dbReference type="GO" id="GO:0008276">
    <property type="term" value="F:protein methyltransferase activity"/>
    <property type="evidence" value="ECO:0007669"/>
    <property type="project" value="UniProtKB-ARBA"/>
</dbReference>
<sequence>MDTLLTQLEKIEVGDPNNIIRLKNNINNKSNANCSSSINPNLLNDLVKRAQTFFSLSLFRKCLQCSETVLDIIPSDIGVGLDLENVRLRGVDIKGKALLGLGEYEECLIFLGRESKILKNLGLKLPPPMSPVYTRHLQHWKYLMERGKVLQRQKIRGEIDMGAFIPNKKVRLEVDSVVEYESEAVEIGAVIPGKGRGVVARQDIAKGTIILTTRAFEIIFDTDDEDDDLENAIAQRMRLDSKLIPTVYQLHAGKEMGCLFASYITNSENHHKSKNNDNNDGTTMKIDLKRIEKICTMNSFGNSKNSSGYGHNSRGLWVRASFFNHDCIAFNAMWKVLGDFLFVRTTKDVKKGEEVLISYTDSAEPYEEREKFFQAHDFSCACRLCQYQEKEDVKMRGRRLEIVKKLVEIDEKDRKTISADDLEKDIAFGEKCLSELESMIGSRPEWNFSTHVALDLLTKLYLQKGDVAKYKETAVKYYIVVNCSGMTKAEIDKCELEDVADRGPCLEVGAAGQVCAVFMKSGDYVGAQKWIKILRQDLALMYGKGSDILKKLYPQLYAQAVKNGLSLD</sequence>
<dbReference type="InterPro" id="IPR053209">
    <property type="entry name" value="Gramillin-biosynth_MTr"/>
</dbReference>
<dbReference type="SMART" id="SM00317">
    <property type="entry name" value="SET"/>
    <property type="match status" value="1"/>
</dbReference>
<evidence type="ECO:0000313" key="2">
    <source>
        <dbReference type="EMBL" id="OXA55695.1"/>
    </source>
</evidence>
<dbReference type="AlphaFoldDB" id="A0A226EDP0"/>
<feature type="domain" description="SET" evidence="1">
    <location>
        <begin position="183"/>
        <end position="360"/>
    </location>
</feature>
<keyword evidence="3" id="KW-1185">Reference proteome</keyword>
<gene>
    <name evidence="2" type="ORF">Fcan01_09549</name>
</gene>
<organism evidence="2 3">
    <name type="scientific">Folsomia candida</name>
    <name type="common">Springtail</name>
    <dbReference type="NCBI Taxonomy" id="158441"/>
    <lineage>
        <taxon>Eukaryota</taxon>
        <taxon>Metazoa</taxon>
        <taxon>Ecdysozoa</taxon>
        <taxon>Arthropoda</taxon>
        <taxon>Hexapoda</taxon>
        <taxon>Collembola</taxon>
        <taxon>Entomobryomorpha</taxon>
        <taxon>Isotomoidea</taxon>
        <taxon>Isotomidae</taxon>
        <taxon>Proisotominae</taxon>
        <taxon>Folsomia</taxon>
    </lineage>
</organism>
<dbReference type="PROSITE" id="PS50280">
    <property type="entry name" value="SET"/>
    <property type="match status" value="1"/>
</dbReference>
<dbReference type="SUPFAM" id="SSF82199">
    <property type="entry name" value="SET domain"/>
    <property type="match status" value="1"/>
</dbReference>
<evidence type="ECO:0000313" key="3">
    <source>
        <dbReference type="Proteomes" id="UP000198287"/>
    </source>
</evidence>
<dbReference type="EMBL" id="LNIX01000004">
    <property type="protein sequence ID" value="OXA55695.1"/>
    <property type="molecule type" value="Genomic_DNA"/>
</dbReference>
<dbReference type="Gene3D" id="2.170.270.10">
    <property type="entry name" value="SET domain"/>
    <property type="match status" value="1"/>
</dbReference>
<dbReference type="InterPro" id="IPR046341">
    <property type="entry name" value="SET_dom_sf"/>
</dbReference>
<dbReference type="Pfam" id="PF00856">
    <property type="entry name" value="SET"/>
    <property type="match status" value="1"/>
</dbReference>
<evidence type="ECO:0000259" key="1">
    <source>
        <dbReference type="PROSITE" id="PS50280"/>
    </source>
</evidence>
<accession>A0A226EDP0</accession>
<protein>
    <submittedName>
        <fullName evidence="2">SET domain-containing protein 5</fullName>
    </submittedName>
</protein>
<dbReference type="PANTHER" id="PTHR47643">
    <property type="entry name" value="TPR DOMAIN PROTEIN (AFU_ORTHOLOGUE AFUA_5G12710)"/>
    <property type="match status" value="1"/>
</dbReference>
<proteinExistence type="predicted"/>
<dbReference type="GO" id="GO:0008757">
    <property type="term" value="F:S-adenosylmethionine-dependent methyltransferase activity"/>
    <property type="evidence" value="ECO:0007669"/>
    <property type="project" value="UniProtKB-ARBA"/>
</dbReference>
<dbReference type="GO" id="GO:0008170">
    <property type="term" value="F:N-methyltransferase activity"/>
    <property type="evidence" value="ECO:0007669"/>
    <property type="project" value="UniProtKB-ARBA"/>
</dbReference>
<dbReference type="CDD" id="cd20071">
    <property type="entry name" value="SET_SMYD"/>
    <property type="match status" value="1"/>
</dbReference>
<dbReference type="InterPro" id="IPR001214">
    <property type="entry name" value="SET_dom"/>
</dbReference>